<protein>
    <recommendedName>
        <fullName evidence="3">Metallo-beta-lactamase domain-containing protein</fullName>
    </recommendedName>
</protein>
<evidence type="ECO:0008006" key="3">
    <source>
        <dbReference type="Google" id="ProtNLM"/>
    </source>
</evidence>
<name>A0A1X6NQA0_PORUM</name>
<dbReference type="PANTHER" id="PTHR33835">
    <property type="entry name" value="YALI0C07656P"/>
    <property type="match status" value="1"/>
</dbReference>
<organism evidence="1 2">
    <name type="scientific">Porphyra umbilicalis</name>
    <name type="common">Purple laver</name>
    <name type="synonym">Red alga</name>
    <dbReference type="NCBI Taxonomy" id="2786"/>
    <lineage>
        <taxon>Eukaryota</taxon>
        <taxon>Rhodophyta</taxon>
        <taxon>Bangiophyceae</taxon>
        <taxon>Bangiales</taxon>
        <taxon>Bangiaceae</taxon>
        <taxon>Porphyra</taxon>
    </lineage>
</organism>
<keyword evidence="2" id="KW-1185">Reference proteome</keyword>
<dbReference type="InterPro" id="IPR025638">
    <property type="entry name" value="DUF4336"/>
</dbReference>
<dbReference type="OrthoDB" id="421671at2759"/>
<dbReference type="PANTHER" id="PTHR33835:SF1">
    <property type="entry name" value="METALLO-BETA-LACTAMASE DOMAIN-CONTAINING PROTEIN"/>
    <property type="match status" value="1"/>
</dbReference>
<dbReference type="Proteomes" id="UP000218209">
    <property type="component" value="Unassembled WGS sequence"/>
</dbReference>
<dbReference type="InterPro" id="IPR036866">
    <property type="entry name" value="RibonucZ/Hydroxyglut_hydro"/>
</dbReference>
<accession>A0A1X6NQA0</accession>
<dbReference type="AlphaFoldDB" id="A0A1X6NQA0"/>
<reference evidence="1 2" key="1">
    <citation type="submission" date="2017-03" db="EMBL/GenBank/DDBJ databases">
        <title>WGS assembly of Porphyra umbilicalis.</title>
        <authorList>
            <person name="Brawley S.H."/>
            <person name="Blouin N.A."/>
            <person name="Ficko-Blean E."/>
            <person name="Wheeler G.L."/>
            <person name="Lohr M."/>
            <person name="Goodson H.V."/>
            <person name="Jenkins J.W."/>
            <person name="Blaby-Haas C.E."/>
            <person name="Helliwell K.E."/>
            <person name="Chan C."/>
            <person name="Marriage T."/>
            <person name="Bhattacharya D."/>
            <person name="Klein A.S."/>
            <person name="Badis Y."/>
            <person name="Brodie J."/>
            <person name="Cao Y."/>
            <person name="Collen J."/>
            <person name="Dittami S.M."/>
            <person name="Gachon C.M."/>
            <person name="Green B.R."/>
            <person name="Karpowicz S."/>
            <person name="Kim J.W."/>
            <person name="Kudahl U."/>
            <person name="Lin S."/>
            <person name="Michel G."/>
            <person name="Mittag M."/>
            <person name="Olson B.J."/>
            <person name="Pangilinan J."/>
            <person name="Peng Y."/>
            <person name="Qiu H."/>
            <person name="Shu S."/>
            <person name="Singer J.T."/>
            <person name="Smith A.G."/>
            <person name="Sprecher B.N."/>
            <person name="Wagner V."/>
            <person name="Wang W."/>
            <person name="Wang Z.-Y."/>
            <person name="Yan J."/>
            <person name="Yarish C."/>
            <person name="Zoeuner-Riek S."/>
            <person name="Zhuang Y."/>
            <person name="Zou Y."/>
            <person name="Lindquist E.A."/>
            <person name="Grimwood J."/>
            <person name="Barry K."/>
            <person name="Rokhsar D.S."/>
            <person name="Schmutz J."/>
            <person name="Stiller J.W."/>
            <person name="Grossman A.R."/>
            <person name="Prochnik S.E."/>
        </authorList>
    </citation>
    <scope>NUCLEOTIDE SEQUENCE [LARGE SCALE GENOMIC DNA]</scope>
    <source>
        <strain evidence="1">4086291</strain>
    </source>
</reference>
<gene>
    <name evidence="1" type="ORF">BU14_0674s0008</name>
</gene>
<dbReference type="EMBL" id="KV919215">
    <property type="protein sequence ID" value="OSX70745.1"/>
    <property type="molecule type" value="Genomic_DNA"/>
</dbReference>
<evidence type="ECO:0000313" key="1">
    <source>
        <dbReference type="EMBL" id="OSX70745.1"/>
    </source>
</evidence>
<dbReference type="SUPFAM" id="SSF56281">
    <property type="entry name" value="Metallo-hydrolase/oxidoreductase"/>
    <property type="match status" value="1"/>
</dbReference>
<dbReference type="Pfam" id="PF14234">
    <property type="entry name" value="DUF4336"/>
    <property type="match status" value="1"/>
</dbReference>
<evidence type="ECO:0000313" key="2">
    <source>
        <dbReference type="Proteomes" id="UP000218209"/>
    </source>
</evidence>
<sequence>MASSVVGTPMEPVPAVKWSSTTAKGWSNPTGQLLRPLDDNIWVAERTFFPSASAPDIGGKTTIIKLADGSLFVHNPLLLTRELVDALAALGPVSHIVSASLAHHGYMAQWLGNFPNAVGLGPPGLADKCPHIPLAGALGDTPVPALAADVEQVWVSAVPTFSETVFFHRPTRTVLVTDLLMHFGGKAEGYSWGSRLVGAVFRGPVRRATRSVLATDRAAFREQIGRVAAWKAQRLVMAHGSIVEGDVDAALRNWFPFL</sequence>
<proteinExistence type="predicted"/>